<evidence type="ECO:0000259" key="5">
    <source>
        <dbReference type="Pfam" id="PF00496"/>
    </source>
</evidence>
<reference evidence="6" key="2">
    <citation type="submission" date="2023-01" db="EMBL/GenBank/DDBJ databases">
        <title>Draft genome sequence of Devosia yakushimensis strain NBRC 103855.</title>
        <authorList>
            <person name="Sun Q."/>
            <person name="Mori K."/>
        </authorList>
    </citation>
    <scope>NUCLEOTIDE SEQUENCE</scope>
    <source>
        <strain evidence="6">NBRC 103855</strain>
    </source>
</reference>
<dbReference type="PANTHER" id="PTHR30290">
    <property type="entry name" value="PERIPLASMIC BINDING COMPONENT OF ABC TRANSPORTER"/>
    <property type="match status" value="1"/>
</dbReference>
<organism evidence="6 7">
    <name type="scientific">Devosia yakushimensis</name>
    <dbReference type="NCBI Taxonomy" id="470028"/>
    <lineage>
        <taxon>Bacteria</taxon>
        <taxon>Pseudomonadati</taxon>
        <taxon>Pseudomonadota</taxon>
        <taxon>Alphaproteobacteria</taxon>
        <taxon>Hyphomicrobiales</taxon>
        <taxon>Devosiaceae</taxon>
        <taxon>Devosia</taxon>
    </lineage>
</organism>
<dbReference type="PANTHER" id="PTHR30290:SF10">
    <property type="entry name" value="PERIPLASMIC OLIGOPEPTIDE-BINDING PROTEIN-RELATED"/>
    <property type="match status" value="1"/>
</dbReference>
<dbReference type="InterPro" id="IPR039424">
    <property type="entry name" value="SBP_5"/>
</dbReference>
<dbReference type="Gene3D" id="3.40.190.10">
    <property type="entry name" value="Periplasmic binding protein-like II"/>
    <property type="match status" value="1"/>
</dbReference>
<dbReference type="InterPro" id="IPR000914">
    <property type="entry name" value="SBP_5_dom"/>
</dbReference>
<name>A0ABQ5UKE4_9HYPH</name>
<evidence type="ECO:0000256" key="1">
    <source>
        <dbReference type="ARBA" id="ARBA00004418"/>
    </source>
</evidence>
<gene>
    <name evidence="6" type="ORF">GCM10007913_38630</name>
</gene>
<dbReference type="Pfam" id="PF10518">
    <property type="entry name" value="TAT_signal"/>
    <property type="match status" value="1"/>
</dbReference>
<feature type="domain" description="Solute-binding protein family 5" evidence="5">
    <location>
        <begin position="85"/>
        <end position="420"/>
    </location>
</feature>
<dbReference type="Proteomes" id="UP001161406">
    <property type="component" value="Unassembled WGS sequence"/>
</dbReference>
<sequence>MTFSRRDFMRGTGAVAASVTLAAVMGGRAYAQGSDTIKFAASARGLRTIDPHKSIQGVDNWAIIAMYDKLVDLPRWNFPETLDQLVPRLATSWERNEDAKVWTFQLREGVQFHKGYGEMTSEDVKFTFDRALDGPRVGGVRAKFMNIESVEAPQPYTVVFNLKQPDPLFPLGVLSDYDGAIMSKKAVEEIGEEPIGTNPVGTGVYMLEQVHTDPSQGVTMVANPDYWDTPAATPSLQVQYIADTTARTLALLSGSVHMIEGVRAPGWADSMTQRDPSLIFDVVSPGSFFTMQVNVTKAPFDDVRIRQALFYAIDRDEITTAIAPISKRTYGLNPPTFPGGFTAETIPAEVAYNYEPEKAKALMAEAGMPDGFSFTNDTSQREDFSAIMLMMQDQLRRVGINMELNIKDHTAFHADQNIGTNILSQQSSAMPPVPTQAIVTYLSAEQEVTADGNGGSNMSHYGVAIPGVDDLIAQALAEPDLQKRIDLVQQIEIKALTDAVILPVANNGFMIVRSPKVELGYDVVSGYVNWPLSQAKFV</sequence>
<dbReference type="InterPro" id="IPR006311">
    <property type="entry name" value="TAT_signal"/>
</dbReference>
<protein>
    <submittedName>
        <fullName evidence="6">Diguanylate phosphodiesterase</fullName>
    </submittedName>
</protein>
<dbReference type="Pfam" id="PF00496">
    <property type="entry name" value="SBP_bac_5"/>
    <property type="match status" value="1"/>
</dbReference>
<dbReference type="EMBL" id="BSNG01000003">
    <property type="protein sequence ID" value="GLQ11931.1"/>
    <property type="molecule type" value="Genomic_DNA"/>
</dbReference>
<proteinExistence type="inferred from homology"/>
<comment type="similarity">
    <text evidence="2">Belongs to the bacterial solute-binding protein 5 family.</text>
</comment>
<comment type="caution">
    <text evidence="6">The sequence shown here is derived from an EMBL/GenBank/DDBJ whole genome shotgun (WGS) entry which is preliminary data.</text>
</comment>
<dbReference type="SUPFAM" id="SSF53850">
    <property type="entry name" value="Periplasmic binding protein-like II"/>
    <property type="match status" value="1"/>
</dbReference>
<dbReference type="InterPro" id="IPR019546">
    <property type="entry name" value="TAT_signal_bac_arc"/>
</dbReference>
<evidence type="ECO:0000256" key="3">
    <source>
        <dbReference type="ARBA" id="ARBA00022448"/>
    </source>
</evidence>
<comment type="subcellular location">
    <subcellularLocation>
        <location evidence="1">Periplasm</location>
    </subcellularLocation>
</comment>
<accession>A0ABQ5UKE4</accession>
<evidence type="ECO:0000256" key="2">
    <source>
        <dbReference type="ARBA" id="ARBA00005695"/>
    </source>
</evidence>
<evidence type="ECO:0000256" key="4">
    <source>
        <dbReference type="ARBA" id="ARBA00022729"/>
    </source>
</evidence>
<keyword evidence="3" id="KW-0813">Transport</keyword>
<evidence type="ECO:0000313" key="7">
    <source>
        <dbReference type="Proteomes" id="UP001161406"/>
    </source>
</evidence>
<dbReference type="PROSITE" id="PS51318">
    <property type="entry name" value="TAT"/>
    <property type="match status" value="1"/>
</dbReference>
<dbReference type="Gene3D" id="3.10.105.10">
    <property type="entry name" value="Dipeptide-binding Protein, Domain 3"/>
    <property type="match status" value="1"/>
</dbReference>
<dbReference type="RefSeq" id="WP_284393662.1">
    <property type="nucleotide sequence ID" value="NZ_BSNG01000003.1"/>
</dbReference>
<reference evidence="6" key="1">
    <citation type="journal article" date="2014" name="Int. J. Syst. Evol. Microbiol.">
        <title>Complete genome of a new Firmicutes species belonging to the dominant human colonic microbiota ('Ruminococcus bicirculans') reveals two chromosomes and a selective capacity to utilize plant glucans.</title>
        <authorList>
            <consortium name="NISC Comparative Sequencing Program"/>
            <person name="Wegmann U."/>
            <person name="Louis P."/>
            <person name="Goesmann A."/>
            <person name="Henrissat B."/>
            <person name="Duncan S.H."/>
            <person name="Flint H.J."/>
        </authorList>
    </citation>
    <scope>NUCLEOTIDE SEQUENCE</scope>
    <source>
        <strain evidence="6">NBRC 103855</strain>
    </source>
</reference>
<keyword evidence="7" id="KW-1185">Reference proteome</keyword>
<evidence type="ECO:0000313" key="6">
    <source>
        <dbReference type="EMBL" id="GLQ11931.1"/>
    </source>
</evidence>
<dbReference type="Gene3D" id="3.90.76.10">
    <property type="entry name" value="Dipeptide-binding Protein, Domain 1"/>
    <property type="match status" value="1"/>
</dbReference>
<keyword evidence="4" id="KW-0732">Signal</keyword>